<dbReference type="InterPro" id="IPR018181">
    <property type="entry name" value="Heat_shock_70_CS"/>
</dbReference>
<keyword evidence="8" id="KW-0496">Mitochondrion</keyword>
<evidence type="ECO:0000256" key="6">
    <source>
        <dbReference type="SAM" id="MobiDB-lite"/>
    </source>
</evidence>
<dbReference type="InterPro" id="IPR013126">
    <property type="entry name" value="Hsp_70_fam"/>
</dbReference>
<dbReference type="Pfam" id="PF00012">
    <property type="entry name" value="HSP70"/>
    <property type="match status" value="1"/>
</dbReference>
<comment type="similarity">
    <text evidence="1 5">Belongs to the heat shock protein 70 family.</text>
</comment>
<evidence type="ECO:0000256" key="1">
    <source>
        <dbReference type="ARBA" id="ARBA00007381"/>
    </source>
</evidence>
<dbReference type="Gene3D" id="2.60.34.10">
    <property type="entry name" value="Substrate Binding Domain Of DNAk, Chain A, domain 1"/>
    <property type="match status" value="1"/>
</dbReference>
<dbReference type="PROSITE" id="PS00329">
    <property type="entry name" value="HSP70_2"/>
    <property type="match status" value="1"/>
</dbReference>
<dbReference type="GO" id="GO:0140662">
    <property type="term" value="F:ATP-dependent protein folding chaperone"/>
    <property type="evidence" value="ECO:0007669"/>
    <property type="project" value="InterPro"/>
</dbReference>
<reference evidence="8 10" key="2">
    <citation type="submission" date="2018-03" db="EMBL/GenBank/DDBJ databases">
        <authorList>
            <person name="Fogelqvist J."/>
        </authorList>
    </citation>
    <scope>NUCLEOTIDE SEQUENCE [LARGE SCALE GENOMIC DNA]</scope>
</reference>
<geneLocation type="mitochondrion" evidence="8"/>
<dbReference type="Proteomes" id="UP000290189">
    <property type="component" value="Unassembled WGS sequence"/>
</dbReference>
<dbReference type="SUPFAM" id="SSF100920">
    <property type="entry name" value="Heat shock protein 70kD (HSP70), peptide-binding domain"/>
    <property type="match status" value="1"/>
</dbReference>
<dbReference type="Gene3D" id="1.25.40.10">
    <property type="entry name" value="Tetratricopeptide repeat domain"/>
    <property type="match status" value="1"/>
</dbReference>
<sequence>MSKTLHESMEGLNLQGVPAPGTALAKPFAAAAKARGNAAFSAGDYRKAIREFSAAIHADPDDKVFYSNRSAAFACLEKYEDAVKDANMAIKLDATWSKAYSRLGFALFKQDKLEEAKAAFEQGLTHDRANDALTDGLNKVAAALEKRALLNEPVIGIDLGTTFSCVAIWENGKARVLTSTSGDRTTPSWVAFTDDGRRLVGDAAKRQAANNATNTLFNIKRIIGRKYSECLEEIKLMPFKVTEHPANGSPFITVGGKSYLPEQISAMVLEEMKRCAEAALGRSITKAVITVPAYFNDIQRRLTKDAGAIAGLDVLRIINEPTAAALAYGLDIKAKNSMVGDDEDDGTEPPATNVLVFDLGGGTFDVSLLRIDNGVFEVRATAGDTHLGGEDFDTAICNWVRNEISKQRDGKDIFKGNERLLRKLRSACETAKRELSSVKSTFVEVALDDDGEASVQLTRDKLNELCDETFARCMVSVKRVLADAKCAKNEVDEVVLVGGSTRIPRVQQILSDFFDGKTLCKSVNPDEAVAIGASVQGAILSGVRNVKTDSLLLVDVVPMSLGIECEGKQFAVVVPRNTAIPCKKSHEFTTVEDFQTSVDVRIFEGERVITDGNHLLGQFTITGIERAKKGEAKIDVCFDLNANGLLTVTASDKVTGARSNVEIQHDAGRLGPDEIKAMQAEAARYRREDERRAREAERELERESREPRLDDE</sequence>
<evidence type="ECO:0000256" key="5">
    <source>
        <dbReference type="RuleBase" id="RU003322"/>
    </source>
</evidence>
<keyword evidence="3 5" id="KW-0067">ATP-binding</keyword>
<evidence type="ECO:0000256" key="3">
    <source>
        <dbReference type="ARBA" id="ARBA00022840"/>
    </source>
</evidence>
<keyword evidence="4" id="KW-0802">TPR repeat</keyword>
<evidence type="ECO:0000313" key="8">
    <source>
        <dbReference type="EMBL" id="SPQ95187.1"/>
    </source>
</evidence>
<dbReference type="FunFam" id="3.90.640.10:FF:000003">
    <property type="entry name" value="Molecular chaperone DnaK"/>
    <property type="match status" value="1"/>
</dbReference>
<dbReference type="SUPFAM" id="SSF53067">
    <property type="entry name" value="Actin-like ATPase domain"/>
    <property type="match status" value="2"/>
</dbReference>
<feature type="region of interest" description="Disordered" evidence="6">
    <location>
        <begin position="682"/>
        <end position="712"/>
    </location>
</feature>
<dbReference type="OMA" id="PCKKKSE"/>
<dbReference type="STRING" id="37360.A0A0G4IT14"/>
<dbReference type="Gene3D" id="3.30.420.40">
    <property type="match status" value="2"/>
</dbReference>
<dbReference type="SMART" id="SM00028">
    <property type="entry name" value="TPR"/>
    <property type="match status" value="3"/>
</dbReference>
<keyword evidence="9" id="KW-1185">Reference proteome</keyword>
<dbReference type="Proteomes" id="UP000039324">
    <property type="component" value="Unassembled WGS sequence"/>
</dbReference>
<dbReference type="SUPFAM" id="SSF48452">
    <property type="entry name" value="TPR-like"/>
    <property type="match status" value="1"/>
</dbReference>
<dbReference type="InterPro" id="IPR043129">
    <property type="entry name" value="ATPase_NBD"/>
</dbReference>
<dbReference type="AlphaFoldDB" id="A0A0G4IT14"/>
<evidence type="ECO:0000313" key="7">
    <source>
        <dbReference type="EMBL" id="CEO98236.1"/>
    </source>
</evidence>
<dbReference type="CDD" id="cd24028">
    <property type="entry name" value="ASKHA_NBD_HSP70_HSPA1-like"/>
    <property type="match status" value="1"/>
</dbReference>
<dbReference type="Gene3D" id="3.90.640.10">
    <property type="entry name" value="Actin, Chain A, domain 4"/>
    <property type="match status" value="1"/>
</dbReference>
<evidence type="ECO:0000256" key="2">
    <source>
        <dbReference type="ARBA" id="ARBA00022741"/>
    </source>
</evidence>
<dbReference type="PROSITE" id="PS00297">
    <property type="entry name" value="HSP70_1"/>
    <property type="match status" value="1"/>
</dbReference>
<dbReference type="InterPro" id="IPR029047">
    <property type="entry name" value="HSP70_peptide-bd_sf"/>
</dbReference>
<dbReference type="EMBL" id="OVEO01000003">
    <property type="protein sequence ID" value="SPQ95187.1"/>
    <property type="molecule type" value="Genomic_DNA"/>
</dbReference>
<dbReference type="PANTHER" id="PTHR19375">
    <property type="entry name" value="HEAT SHOCK PROTEIN 70KDA"/>
    <property type="match status" value="1"/>
</dbReference>
<name>A0A0G4IT14_PLABS</name>
<dbReference type="InterPro" id="IPR019734">
    <property type="entry name" value="TPR_rpt"/>
</dbReference>
<protein>
    <submittedName>
        <fullName evidence="7">Uncharacterized protein</fullName>
    </submittedName>
</protein>
<feature type="compositionally biased region" description="Basic and acidic residues" evidence="6">
    <location>
        <begin position="683"/>
        <end position="712"/>
    </location>
</feature>
<evidence type="ECO:0000313" key="9">
    <source>
        <dbReference type="Proteomes" id="UP000039324"/>
    </source>
</evidence>
<evidence type="ECO:0000256" key="4">
    <source>
        <dbReference type="PROSITE-ProRule" id="PRU00339"/>
    </source>
</evidence>
<accession>A0A0G4IT14</accession>
<dbReference type="OrthoDB" id="2401965at2759"/>
<dbReference type="PRINTS" id="PR00301">
    <property type="entry name" value="HEATSHOCK70"/>
</dbReference>
<dbReference type="InterPro" id="IPR011990">
    <property type="entry name" value="TPR-like_helical_dom_sf"/>
</dbReference>
<organism evidence="7 9">
    <name type="scientific">Plasmodiophora brassicae</name>
    <name type="common">Clubroot disease agent</name>
    <dbReference type="NCBI Taxonomy" id="37360"/>
    <lineage>
        <taxon>Eukaryota</taxon>
        <taxon>Sar</taxon>
        <taxon>Rhizaria</taxon>
        <taxon>Endomyxa</taxon>
        <taxon>Phytomyxea</taxon>
        <taxon>Plasmodiophorida</taxon>
        <taxon>Plasmodiophoridae</taxon>
        <taxon>Plasmodiophora</taxon>
    </lineage>
</organism>
<dbReference type="FunFam" id="2.60.34.10:FF:000023">
    <property type="entry name" value="70 kDa heat shock cognate protein"/>
    <property type="match status" value="1"/>
</dbReference>
<dbReference type="GO" id="GO:0005524">
    <property type="term" value="F:ATP binding"/>
    <property type="evidence" value="ECO:0007669"/>
    <property type="project" value="UniProtKB-KW"/>
</dbReference>
<dbReference type="PROSITE" id="PS01036">
    <property type="entry name" value="HSP70_3"/>
    <property type="match status" value="1"/>
</dbReference>
<reference evidence="7 9" key="1">
    <citation type="submission" date="2015-02" db="EMBL/GenBank/DDBJ databases">
        <authorList>
            <person name="Chooi Y.-H."/>
        </authorList>
    </citation>
    <scope>NUCLEOTIDE SEQUENCE [LARGE SCALE GENOMIC DNA]</scope>
    <source>
        <strain evidence="7">E3</strain>
    </source>
</reference>
<dbReference type="FunFam" id="3.30.420.40:FF:000004">
    <property type="entry name" value="Molecular chaperone DnaK"/>
    <property type="match status" value="1"/>
</dbReference>
<keyword evidence="2 5" id="KW-0547">Nucleotide-binding</keyword>
<proteinExistence type="inferred from homology"/>
<dbReference type="EMBL" id="CDSF01000083">
    <property type="protein sequence ID" value="CEO98236.1"/>
    <property type="molecule type" value="Genomic_DNA"/>
</dbReference>
<feature type="repeat" description="TPR" evidence="4">
    <location>
        <begin position="29"/>
        <end position="62"/>
    </location>
</feature>
<feature type="repeat" description="TPR" evidence="4">
    <location>
        <begin position="97"/>
        <end position="130"/>
    </location>
</feature>
<dbReference type="PROSITE" id="PS50005">
    <property type="entry name" value="TPR"/>
    <property type="match status" value="2"/>
</dbReference>
<gene>
    <name evidence="7" type="ORF">PBRA_006351</name>
    <name evidence="8" type="ORF">PLBR_LOCUS2402</name>
</gene>
<evidence type="ECO:0000313" key="10">
    <source>
        <dbReference type="Proteomes" id="UP000290189"/>
    </source>
</evidence>